<protein>
    <submittedName>
        <fullName evidence="1">N12 class adenine-specific DNA methylase</fullName>
    </submittedName>
</protein>
<sequence length="51" mass="5890">MELRRLGMVNKPAVIVPNHMLEQFAREWLQIYPRARILAASSADLAGDKRR</sequence>
<organism evidence="1 2">
    <name type="scientific">Paenarthrobacter ilicis</name>
    <dbReference type="NCBI Taxonomy" id="43665"/>
    <lineage>
        <taxon>Bacteria</taxon>
        <taxon>Bacillati</taxon>
        <taxon>Actinomycetota</taxon>
        <taxon>Actinomycetes</taxon>
        <taxon>Micrococcales</taxon>
        <taxon>Micrococcaceae</taxon>
        <taxon>Paenarthrobacter</taxon>
    </lineage>
</organism>
<comment type="caution">
    <text evidence="1">The sequence shown here is derived from an EMBL/GenBank/DDBJ whole genome shotgun (WGS) entry which is preliminary data.</text>
</comment>
<dbReference type="EMBL" id="JAAOZD010000005">
    <property type="protein sequence ID" value="NIJ02275.1"/>
    <property type="molecule type" value="Genomic_DNA"/>
</dbReference>
<proteinExistence type="predicted"/>
<keyword evidence="1" id="KW-0489">Methyltransferase</keyword>
<evidence type="ECO:0000313" key="2">
    <source>
        <dbReference type="Proteomes" id="UP000802392"/>
    </source>
</evidence>
<gene>
    <name evidence="1" type="ORF">FHR86_002616</name>
</gene>
<evidence type="ECO:0000313" key="1">
    <source>
        <dbReference type="EMBL" id="NIJ02275.1"/>
    </source>
</evidence>
<keyword evidence="1" id="KW-0808">Transferase</keyword>
<keyword evidence="2" id="KW-1185">Reference proteome</keyword>
<accession>A0ABX0TM44</accession>
<reference evidence="1 2" key="1">
    <citation type="submission" date="2020-03" db="EMBL/GenBank/DDBJ databases">
        <title>Genomic Encyclopedia of Type Strains, Phase III (KMG-III): the genomes of soil and plant-associated and newly described type strains.</title>
        <authorList>
            <person name="Whitman W."/>
        </authorList>
    </citation>
    <scope>NUCLEOTIDE SEQUENCE [LARGE SCALE GENOMIC DNA]</scope>
    <source>
        <strain evidence="1 2">CECT 4207</strain>
    </source>
</reference>
<dbReference type="Proteomes" id="UP000802392">
    <property type="component" value="Unassembled WGS sequence"/>
</dbReference>
<dbReference type="GO" id="GO:0032259">
    <property type="term" value="P:methylation"/>
    <property type="evidence" value="ECO:0007669"/>
    <property type="project" value="UniProtKB-KW"/>
</dbReference>
<name>A0ABX0TM44_9MICC</name>
<dbReference type="GO" id="GO:0008168">
    <property type="term" value="F:methyltransferase activity"/>
    <property type="evidence" value="ECO:0007669"/>
    <property type="project" value="UniProtKB-KW"/>
</dbReference>